<feature type="transmembrane region" description="Helical" evidence="24">
    <location>
        <begin position="102"/>
        <end position="121"/>
    </location>
</feature>
<evidence type="ECO:0000256" key="7">
    <source>
        <dbReference type="ARBA" id="ARBA00019373"/>
    </source>
</evidence>
<dbReference type="PANTHER" id="PTHR46382:SF1">
    <property type="entry name" value="PHOSPHATIDATE CYTIDYLYLTRANSFERASE"/>
    <property type="match status" value="1"/>
</dbReference>
<keyword evidence="9" id="KW-0444">Lipid biosynthesis</keyword>
<feature type="transmembrane region" description="Helical" evidence="24">
    <location>
        <begin position="173"/>
        <end position="196"/>
    </location>
</feature>
<feature type="transmembrane region" description="Helical" evidence="24">
    <location>
        <begin position="78"/>
        <end position="96"/>
    </location>
</feature>
<evidence type="ECO:0000256" key="12">
    <source>
        <dbReference type="ARBA" id="ARBA00022695"/>
    </source>
</evidence>
<evidence type="ECO:0000256" key="23">
    <source>
        <dbReference type="ARBA" id="ARBA00033406"/>
    </source>
</evidence>
<dbReference type="Proteomes" id="UP000824258">
    <property type="component" value="Unassembled WGS sequence"/>
</dbReference>
<keyword evidence="15 24" id="KW-0472">Membrane</keyword>
<feature type="transmembrane region" description="Helical" evidence="24">
    <location>
        <begin position="52"/>
        <end position="71"/>
    </location>
</feature>
<reference evidence="25" key="1">
    <citation type="submission" date="2020-10" db="EMBL/GenBank/DDBJ databases">
        <authorList>
            <person name="Gilroy R."/>
        </authorList>
    </citation>
    <scope>NUCLEOTIDE SEQUENCE</scope>
    <source>
        <strain evidence="25">ChiHjej9B8-7071</strain>
    </source>
</reference>
<evidence type="ECO:0000256" key="8">
    <source>
        <dbReference type="ARBA" id="ARBA00022475"/>
    </source>
</evidence>
<comment type="subcellular location">
    <subcellularLocation>
        <location evidence="2">Cell membrane</location>
        <topology evidence="2">Multi-pass membrane protein</topology>
    </subcellularLocation>
</comment>
<accession>A0A9D1D777</accession>
<keyword evidence="8" id="KW-1003">Cell membrane</keyword>
<keyword evidence="13 24" id="KW-1133">Transmembrane helix</keyword>
<keyword evidence="11 24" id="KW-0812">Transmembrane</keyword>
<name>A0A9D1D777_9FIRM</name>
<dbReference type="AlphaFoldDB" id="A0A9D1D777"/>
<keyword evidence="12 25" id="KW-0548">Nucleotidyltransferase</keyword>
<protein>
    <recommendedName>
        <fullName evidence="7">Phosphatidate cytidylyltransferase</fullName>
        <ecNumber evidence="6">2.7.7.41</ecNumber>
    </recommendedName>
    <alternativeName>
        <fullName evidence="20">CDP-DAG synthase</fullName>
    </alternativeName>
    <alternativeName>
        <fullName evidence="22">CDP-DG synthase</fullName>
    </alternativeName>
    <alternativeName>
        <fullName evidence="18">CDP-diacylglycerol synthase</fullName>
    </alternativeName>
    <alternativeName>
        <fullName evidence="21">CDP-diglyceride pyrophosphorylase</fullName>
    </alternativeName>
    <alternativeName>
        <fullName evidence="23">CDP-diglyceride synthase</fullName>
    </alternativeName>
    <alternativeName>
        <fullName evidence="19">CTP:phosphatidate cytidylyltransferase</fullName>
    </alternativeName>
</protein>
<comment type="pathway">
    <text evidence="3">Phospholipid metabolism; CDP-diacylglycerol biosynthesis; CDP-diacylglycerol from sn-glycerol 3-phosphate: step 3/3.</text>
</comment>
<dbReference type="GO" id="GO:0016024">
    <property type="term" value="P:CDP-diacylglycerol biosynthetic process"/>
    <property type="evidence" value="ECO:0007669"/>
    <property type="project" value="TreeGrafter"/>
</dbReference>
<evidence type="ECO:0000256" key="2">
    <source>
        <dbReference type="ARBA" id="ARBA00004651"/>
    </source>
</evidence>
<dbReference type="Pfam" id="PF01148">
    <property type="entry name" value="CTP_transf_1"/>
    <property type="match status" value="1"/>
</dbReference>
<comment type="caution">
    <text evidence="25">The sequence shown here is derived from an EMBL/GenBank/DDBJ whole genome shotgun (WGS) entry which is preliminary data.</text>
</comment>
<organism evidence="25 26">
    <name type="scientific">Candidatus Avoscillospira stercoripullorum</name>
    <dbReference type="NCBI Taxonomy" id="2840709"/>
    <lineage>
        <taxon>Bacteria</taxon>
        <taxon>Bacillati</taxon>
        <taxon>Bacillota</taxon>
        <taxon>Clostridia</taxon>
        <taxon>Eubacteriales</taxon>
        <taxon>Oscillospiraceae</taxon>
        <taxon>Oscillospiraceae incertae sedis</taxon>
        <taxon>Candidatus Avoscillospira</taxon>
    </lineage>
</organism>
<evidence type="ECO:0000256" key="11">
    <source>
        <dbReference type="ARBA" id="ARBA00022692"/>
    </source>
</evidence>
<evidence type="ECO:0000256" key="6">
    <source>
        <dbReference type="ARBA" id="ARBA00012487"/>
    </source>
</evidence>
<evidence type="ECO:0000256" key="20">
    <source>
        <dbReference type="ARBA" id="ARBA00032253"/>
    </source>
</evidence>
<evidence type="ECO:0000256" key="4">
    <source>
        <dbReference type="ARBA" id="ARBA00005189"/>
    </source>
</evidence>
<comment type="similarity">
    <text evidence="5">Belongs to the CDS family.</text>
</comment>
<dbReference type="EMBL" id="DVGD01000082">
    <property type="protein sequence ID" value="HIR09338.1"/>
    <property type="molecule type" value="Genomic_DNA"/>
</dbReference>
<feature type="transmembrane region" description="Helical" evidence="24">
    <location>
        <begin position="133"/>
        <end position="153"/>
    </location>
</feature>
<evidence type="ECO:0000256" key="14">
    <source>
        <dbReference type="ARBA" id="ARBA00023098"/>
    </source>
</evidence>
<dbReference type="GO" id="GO:0005886">
    <property type="term" value="C:plasma membrane"/>
    <property type="evidence" value="ECO:0007669"/>
    <property type="project" value="UniProtKB-SubCell"/>
</dbReference>
<comment type="catalytic activity">
    <reaction evidence="1">
        <text>a 1,2-diacyl-sn-glycero-3-phosphate + CTP + H(+) = a CDP-1,2-diacyl-sn-glycerol + diphosphate</text>
        <dbReference type="Rhea" id="RHEA:16229"/>
        <dbReference type="ChEBI" id="CHEBI:15378"/>
        <dbReference type="ChEBI" id="CHEBI:33019"/>
        <dbReference type="ChEBI" id="CHEBI:37563"/>
        <dbReference type="ChEBI" id="CHEBI:58332"/>
        <dbReference type="ChEBI" id="CHEBI:58608"/>
        <dbReference type="EC" id="2.7.7.41"/>
    </reaction>
</comment>
<evidence type="ECO:0000256" key="10">
    <source>
        <dbReference type="ARBA" id="ARBA00022679"/>
    </source>
</evidence>
<evidence type="ECO:0000313" key="25">
    <source>
        <dbReference type="EMBL" id="HIR09338.1"/>
    </source>
</evidence>
<dbReference type="GO" id="GO:0004605">
    <property type="term" value="F:phosphatidate cytidylyltransferase activity"/>
    <property type="evidence" value="ECO:0007669"/>
    <property type="project" value="UniProtKB-EC"/>
</dbReference>
<evidence type="ECO:0000313" key="26">
    <source>
        <dbReference type="Proteomes" id="UP000824258"/>
    </source>
</evidence>
<dbReference type="PANTHER" id="PTHR46382">
    <property type="entry name" value="PHOSPHATIDATE CYTIDYLYLTRANSFERASE"/>
    <property type="match status" value="1"/>
</dbReference>
<gene>
    <name evidence="25" type="ORF">IAA70_02920</name>
</gene>
<evidence type="ECO:0000256" key="15">
    <source>
        <dbReference type="ARBA" id="ARBA00023136"/>
    </source>
</evidence>
<feature type="non-terminal residue" evidence="25">
    <location>
        <position position="219"/>
    </location>
</feature>
<evidence type="ECO:0000256" key="17">
    <source>
        <dbReference type="ARBA" id="ARBA00023264"/>
    </source>
</evidence>
<evidence type="ECO:0000256" key="1">
    <source>
        <dbReference type="ARBA" id="ARBA00001698"/>
    </source>
</evidence>
<evidence type="ECO:0000256" key="22">
    <source>
        <dbReference type="ARBA" id="ARBA00032743"/>
    </source>
</evidence>
<evidence type="ECO:0000256" key="13">
    <source>
        <dbReference type="ARBA" id="ARBA00022989"/>
    </source>
</evidence>
<evidence type="ECO:0000256" key="21">
    <source>
        <dbReference type="ARBA" id="ARBA00032396"/>
    </source>
</evidence>
<keyword evidence="10" id="KW-0808">Transferase</keyword>
<evidence type="ECO:0000256" key="16">
    <source>
        <dbReference type="ARBA" id="ARBA00023209"/>
    </source>
</evidence>
<keyword evidence="16" id="KW-0594">Phospholipid biosynthesis</keyword>
<evidence type="ECO:0000256" key="18">
    <source>
        <dbReference type="ARBA" id="ARBA00029893"/>
    </source>
</evidence>
<keyword evidence="14" id="KW-0443">Lipid metabolism</keyword>
<proteinExistence type="inferred from homology"/>
<evidence type="ECO:0000256" key="5">
    <source>
        <dbReference type="ARBA" id="ARBA00010185"/>
    </source>
</evidence>
<evidence type="ECO:0000256" key="19">
    <source>
        <dbReference type="ARBA" id="ARBA00031825"/>
    </source>
</evidence>
<evidence type="ECO:0000256" key="9">
    <source>
        <dbReference type="ARBA" id="ARBA00022516"/>
    </source>
</evidence>
<evidence type="ECO:0000256" key="3">
    <source>
        <dbReference type="ARBA" id="ARBA00005119"/>
    </source>
</evidence>
<comment type="pathway">
    <text evidence="4">Lipid metabolism.</text>
</comment>
<reference evidence="25" key="2">
    <citation type="journal article" date="2021" name="PeerJ">
        <title>Extensive microbial diversity within the chicken gut microbiome revealed by metagenomics and culture.</title>
        <authorList>
            <person name="Gilroy R."/>
            <person name="Ravi A."/>
            <person name="Getino M."/>
            <person name="Pursley I."/>
            <person name="Horton D.L."/>
            <person name="Alikhan N.F."/>
            <person name="Baker D."/>
            <person name="Gharbi K."/>
            <person name="Hall N."/>
            <person name="Watson M."/>
            <person name="Adriaenssens E.M."/>
            <person name="Foster-Nyarko E."/>
            <person name="Jarju S."/>
            <person name="Secka A."/>
            <person name="Antonio M."/>
            <person name="Oren A."/>
            <person name="Chaudhuri R.R."/>
            <person name="La Ragione R."/>
            <person name="Hildebrand F."/>
            <person name="Pallen M.J."/>
        </authorList>
    </citation>
    <scope>NUCLEOTIDE SEQUENCE</scope>
    <source>
        <strain evidence="25">ChiHjej9B8-7071</strain>
    </source>
</reference>
<keyword evidence="17" id="KW-1208">Phospholipid metabolism</keyword>
<sequence length="219" mass="23080">MKTRIIVAAVGLPLLLLVLLVLPPVATGILVGAMSVIAVYELLYMTGLARNLYLLVLSALMALAVAMWSCGGGTWKPALVGIWLYLMALSAVMLSAHTALKFETVCVSMFAGIVIPLLLSSLTRILFLDYGRFYILIPLILAFSSDTGAYFAGCYLGKHKMAPVVSPKKTWEGVAGGVAAAVVVMVLYALILDLAFSFEVNMGAAIVYGVLGSATSVVG</sequence>
<evidence type="ECO:0000256" key="24">
    <source>
        <dbReference type="SAM" id="Phobius"/>
    </source>
</evidence>
<dbReference type="EC" id="2.7.7.41" evidence="6"/>